<evidence type="ECO:0000313" key="2">
    <source>
        <dbReference type="EMBL" id="SER09467.1"/>
    </source>
</evidence>
<dbReference type="KEGG" id="mpw:MPR_2306"/>
<dbReference type="InterPro" id="IPR024775">
    <property type="entry name" value="DinB-like"/>
</dbReference>
<dbReference type="InterPro" id="IPR034660">
    <property type="entry name" value="DinB/YfiT-like"/>
</dbReference>
<dbReference type="AlphaFoldDB" id="A0AAJ5BEE5"/>
<evidence type="ECO:0000313" key="3">
    <source>
        <dbReference type="Proteomes" id="UP000183496"/>
    </source>
</evidence>
<keyword evidence="3" id="KW-1185">Reference proteome</keyword>
<sequence length="174" mass="20197">MSSIEKSFRDYEKVSKVWKKALETYSEGEISKNGSVDHWSLGQIYLHLINSTLYFHGKQIECCVKTRSNCDKRKNFKGFMVYTILGKFPPVKIKVPASDDCTPIAPLSKKEVELGLQKVDEMMCVWKELLKDDLGGKTPHPGFDYLNASEWFRLIPMHWTHHLRQKSDRDKESV</sequence>
<comment type="caution">
    <text evidence="2">The sequence shown here is derived from an EMBL/GenBank/DDBJ whole genome shotgun (WGS) entry which is preliminary data.</text>
</comment>
<proteinExistence type="predicted"/>
<organism evidence="2 3">
    <name type="scientific">Myroides profundi</name>
    <dbReference type="NCBI Taxonomy" id="480520"/>
    <lineage>
        <taxon>Bacteria</taxon>
        <taxon>Pseudomonadati</taxon>
        <taxon>Bacteroidota</taxon>
        <taxon>Flavobacteriia</taxon>
        <taxon>Flavobacteriales</taxon>
        <taxon>Flavobacteriaceae</taxon>
        <taxon>Myroides</taxon>
    </lineage>
</organism>
<dbReference type="Gene3D" id="1.20.120.450">
    <property type="entry name" value="dinb family like domain"/>
    <property type="match status" value="1"/>
</dbReference>
<name>A0AAJ5BEE5_MYRPR</name>
<feature type="domain" description="DinB-like" evidence="1">
    <location>
        <begin position="14"/>
        <end position="165"/>
    </location>
</feature>
<protein>
    <submittedName>
        <fullName evidence="2">DinB superfamily protein</fullName>
    </submittedName>
</protein>
<accession>A0AAJ5BEE5</accession>
<dbReference type="Pfam" id="PF12867">
    <property type="entry name" value="DinB_2"/>
    <property type="match status" value="1"/>
</dbReference>
<dbReference type="SUPFAM" id="SSF109854">
    <property type="entry name" value="DinB/YfiT-like putative metalloenzymes"/>
    <property type="match status" value="1"/>
</dbReference>
<dbReference type="EMBL" id="FOFY01000009">
    <property type="protein sequence ID" value="SER09467.1"/>
    <property type="molecule type" value="Genomic_DNA"/>
</dbReference>
<dbReference type="Proteomes" id="UP000183496">
    <property type="component" value="Unassembled WGS sequence"/>
</dbReference>
<dbReference type="RefSeq" id="WP_041892695.1">
    <property type="nucleotide sequence ID" value="NZ_CP010817.1"/>
</dbReference>
<evidence type="ECO:0000259" key="1">
    <source>
        <dbReference type="Pfam" id="PF12867"/>
    </source>
</evidence>
<gene>
    <name evidence="2" type="ORF">SAMN04488089_10986</name>
</gene>
<reference evidence="2 3" key="1">
    <citation type="submission" date="2016-10" db="EMBL/GenBank/DDBJ databases">
        <authorList>
            <person name="Varghese N."/>
            <person name="Submissions S."/>
        </authorList>
    </citation>
    <scope>NUCLEOTIDE SEQUENCE [LARGE SCALE GENOMIC DNA]</scope>
    <source>
        <strain evidence="3">DSM 19823 / KCTC 23066 / CCTCC M 208030 / D25</strain>
    </source>
</reference>